<dbReference type="Proteomes" id="UP001177003">
    <property type="component" value="Chromosome 6"/>
</dbReference>
<organism evidence="2 3">
    <name type="scientific">Lactuca saligna</name>
    <name type="common">Willowleaf lettuce</name>
    <dbReference type="NCBI Taxonomy" id="75948"/>
    <lineage>
        <taxon>Eukaryota</taxon>
        <taxon>Viridiplantae</taxon>
        <taxon>Streptophyta</taxon>
        <taxon>Embryophyta</taxon>
        <taxon>Tracheophyta</taxon>
        <taxon>Spermatophyta</taxon>
        <taxon>Magnoliopsida</taxon>
        <taxon>eudicotyledons</taxon>
        <taxon>Gunneridae</taxon>
        <taxon>Pentapetalae</taxon>
        <taxon>asterids</taxon>
        <taxon>campanulids</taxon>
        <taxon>Asterales</taxon>
        <taxon>Asteraceae</taxon>
        <taxon>Cichorioideae</taxon>
        <taxon>Cichorieae</taxon>
        <taxon>Lactucinae</taxon>
        <taxon>Lactuca</taxon>
    </lineage>
</organism>
<accession>A0AA36EAA0</accession>
<name>A0AA36EAA0_LACSI</name>
<evidence type="ECO:0000256" key="1">
    <source>
        <dbReference type="SAM" id="MobiDB-lite"/>
    </source>
</evidence>
<sequence length="158" mass="18124">MVDADWKPSMGFVYGELKVAKEEIMKALGGNEKAYKPIIDIINNKMKDFEMERQVVMIDLPKYKEKLVDLELAIKGCMVNNADFDPDEDDGDGDEVDPEPVMEKIDEALKTNNNQVPRKSSTTTKLYNEDFESENDEQVFEEDEYESNGVKIVEELED</sequence>
<feature type="compositionally biased region" description="Polar residues" evidence="1">
    <location>
        <begin position="110"/>
        <end position="126"/>
    </location>
</feature>
<dbReference type="AlphaFoldDB" id="A0AA36EAA0"/>
<dbReference type="EMBL" id="OX465082">
    <property type="protein sequence ID" value="CAI9288924.1"/>
    <property type="molecule type" value="Genomic_DNA"/>
</dbReference>
<proteinExistence type="predicted"/>
<reference evidence="2" key="1">
    <citation type="submission" date="2023-04" db="EMBL/GenBank/DDBJ databases">
        <authorList>
            <person name="Vijverberg K."/>
            <person name="Xiong W."/>
            <person name="Schranz E."/>
        </authorList>
    </citation>
    <scope>NUCLEOTIDE SEQUENCE</scope>
</reference>
<gene>
    <name evidence="2" type="ORF">LSALG_LOCUS28190</name>
</gene>
<feature type="region of interest" description="Disordered" evidence="1">
    <location>
        <begin position="108"/>
        <end position="158"/>
    </location>
</feature>
<protein>
    <submittedName>
        <fullName evidence="2">Uncharacterized protein</fullName>
    </submittedName>
</protein>
<keyword evidence="3" id="KW-1185">Reference proteome</keyword>
<evidence type="ECO:0000313" key="3">
    <source>
        <dbReference type="Proteomes" id="UP001177003"/>
    </source>
</evidence>
<feature type="compositionally biased region" description="Acidic residues" evidence="1">
    <location>
        <begin position="129"/>
        <end position="146"/>
    </location>
</feature>
<evidence type="ECO:0000313" key="2">
    <source>
        <dbReference type="EMBL" id="CAI9288924.1"/>
    </source>
</evidence>